<organism evidence="1 2">
    <name type="scientific">Portunus trituberculatus</name>
    <name type="common">Swimming crab</name>
    <name type="synonym">Neptunus trituberculatus</name>
    <dbReference type="NCBI Taxonomy" id="210409"/>
    <lineage>
        <taxon>Eukaryota</taxon>
        <taxon>Metazoa</taxon>
        <taxon>Ecdysozoa</taxon>
        <taxon>Arthropoda</taxon>
        <taxon>Crustacea</taxon>
        <taxon>Multicrustacea</taxon>
        <taxon>Malacostraca</taxon>
        <taxon>Eumalacostraca</taxon>
        <taxon>Eucarida</taxon>
        <taxon>Decapoda</taxon>
        <taxon>Pleocyemata</taxon>
        <taxon>Brachyura</taxon>
        <taxon>Eubrachyura</taxon>
        <taxon>Portunoidea</taxon>
        <taxon>Portunidae</taxon>
        <taxon>Portuninae</taxon>
        <taxon>Portunus</taxon>
    </lineage>
</organism>
<sequence length="42" mass="4599">MVPHLPEEPGPAHLIQEGNPVLLPFLLPQIREVSSHGNHGIQ</sequence>
<dbReference type="Proteomes" id="UP000324222">
    <property type="component" value="Unassembled WGS sequence"/>
</dbReference>
<proteinExistence type="predicted"/>
<dbReference type="EMBL" id="VSRR010074723">
    <property type="protein sequence ID" value="MPC87508.1"/>
    <property type="molecule type" value="Genomic_DNA"/>
</dbReference>
<gene>
    <name evidence="1" type="ORF">E2C01_082370</name>
</gene>
<protein>
    <submittedName>
        <fullName evidence="1">Uncharacterized protein</fullName>
    </submittedName>
</protein>
<reference evidence="1 2" key="1">
    <citation type="submission" date="2019-05" db="EMBL/GenBank/DDBJ databases">
        <title>Another draft genome of Portunus trituberculatus and its Hox gene families provides insights of decapod evolution.</title>
        <authorList>
            <person name="Jeong J.-H."/>
            <person name="Song I."/>
            <person name="Kim S."/>
            <person name="Choi T."/>
            <person name="Kim D."/>
            <person name="Ryu S."/>
            <person name="Kim W."/>
        </authorList>
    </citation>
    <scope>NUCLEOTIDE SEQUENCE [LARGE SCALE GENOMIC DNA]</scope>
    <source>
        <tissue evidence="1">Muscle</tissue>
    </source>
</reference>
<dbReference type="AlphaFoldDB" id="A0A5B7J3M9"/>
<accession>A0A5B7J3M9</accession>
<evidence type="ECO:0000313" key="1">
    <source>
        <dbReference type="EMBL" id="MPC87508.1"/>
    </source>
</evidence>
<evidence type="ECO:0000313" key="2">
    <source>
        <dbReference type="Proteomes" id="UP000324222"/>
    </source>
</evidence>
<keyword evidence="2" id="KW-1185">Reference proteome</keyword>
<comment type="caution">
    <text evidence="1">The sequence shown here is derived from an EMBL/GenBank/DDBJ whole genome shotgun (WGS) entry which is preliminary data.</text>
</comment>
<name>A0A5B7J3M9_PORTR</name>